<dbReference type="PANTHER" id="PTHR46033">
    <property type="entry name" value="PROTEIN MAIN-LIKE 2"/>
    <property type="match status" value="1"/>
</dbReference>
<organism evidence="3 4">
    <name type="scientific">Eragrostis curvula</name>
    <name type="common">weeping love grass</name>
    <dbReference type="NCBI Taxonomy" id="38414"/>
    <lineage>
        <taxon>Eukaryota</taxon>
        <taxon>Viridiplantae</taxon>
        <taxon>Streptophyta</taxon>
        <taxon>Embryophyta</taxon>
        <taxon>Tracheophyta</taxon>
        <taxon>Spermatophyta</taxon>
        <taxon>Magnoliopsida</taxon>
        <taxon>Liliopsida</taxon>
        <taxon>Poales</taxon>
        <taxon>Poaceae</taxon>
        <taxon>PACMAD clade</taxon>
        <taxon>Chloridoideae</taxon>
        <taxon>Eragrostideae</taxon>
        <taxon>Eragrostidinae</taxon>
        <taxon>Eragrostis</taxon>
    </lineage>
</organism>
<feature type="compositionally biased region" description="Low complexity" evidence="1">
    <location>
        <begin position="862"/>
        <end position="875"/>
    </location>
</feature>
<feature type="domain" description="Aminotransferase-like plant mobile" evidence="2">
    <location>
        <begin position="373"/>
        <end position="741"/>
    </location>
</feature>
<feature type="compositionally biased region" description="Gly residues" evidence="1">
    <location>
        <begin position="239"/>
        <end position="249"/>
    </location>
</feature>
<feature type="compositionally biased region" description="Basic residues" evidence="1">
    <location>
        <begin position="951"/>
        <end position="963"/>
    </location>
</feature>
<protein>
    <recommendedName>
        <fullName evidence="2">Aminotransferase-like plant mobile domain-containing protein</fullName>
    </recommendedName>
</protein>
<proteinExistence type="predicted"/>
<dbReference type="OrthoDB" id="593744at2759"/>
<name>A0A5J9VF66_9POAL</name>
<feature type="compositionally biased region" description="Basic and acidic residues" evidence="1">
    <location>
        <begin position="218"/>
        <end position="236"/>
    </location>
</feature>
<dbReference type="PANTHER" id="PTHR46033:SF82">
    <property type="entry name" value="AMINOTRANSFERASE-LIKE PLANT MOBILE DOMAIN-CONTAINING PROTEIN"/>
    <property type="match status" value="1"/>
</dbReference>
<feature type="compositionally biased region" description="Acidic residues" evidence="1">
    <location>
        <begin position="196"/>
        <end position="217"/>
    </location>
</feature>
<evidence type="ECO:0000313" key="4">
    <source>
        <dbReference type="Proteomes" id="UP000324897"/>
    </source>
</evidence>
<evidence type="ECO:0000313" key="3">
    <source>
        <dbReference type="EMBL" id="TVU34636.1"/>
    </source>
</evidence>
<sequence>MDRVVRLFFGGTVNDHGELIDMSQQVVTFVKAPMFSDIEAEAKSVVSDGGSLKFRGRFDAGGGGRAHYVLLDLSTEDCWFLYKECLRDAQVRIAEVIVDVVGNCEEGVAVVPEGVTLDEEPIDGLTQVSPYVSDERVRGSPVMVDNVSARVPGAMNESLELAVVNNDFEDNTFEDEDREQEEEANVERIVGSSSDSESEPEEEDGGDDAEVEAEENVEQGRRESSDHGNDNGRDEAGLEAGGLDGGFDGGRVEFERMLPRERLRTERMRVEGGSVNMEINWSAIYSKDELRALNMMNVNLPKAPEMAPHPRYQLLDTVYDDKHRAHLLVDLGVVLKRLRSRTHSAMPWDERYAPFIRRAGLLPLARTVNAGLPRIDAPALTALVDRWRPETHTFHLPCGELTVTLQDVAMILGLPINGHAVTGMVQPVGWRDMVEAALGLRPPEPDDDVKDRRTTGVSSKWLTDNFSRLEDPEADDAIVERYARAWLWHLLGGFLFPDGSGNTISWMVFPIIAQTWETMATYSWGSAVLAYLYRQLCDACRRSGEGSSLGGCLYLLQIWMWEHFPIARPSRAPAEEWAFEDEGSLPTVAFLWKNAINVVGVAQRRYMSYTNEFDVLTDVQVTWHPYDRDEINEMNLSPICTRDAEFWRIEIPLIFYYAVEWHIPQRVMRQFDRLQQTNVACPLTNKTLHKFDRRKQRGAVNWAEKHQPYVAMWDNRGDNTIWPTSGPAHRARAFKQYLEWLHANSRLHLRPGITEAHIADLPDSDDEDDLLDEYDVSTRDGTQPERAPLHNYTATQLARLANEAGHVLRHPEGSVEELGALRSFAQRIRRSCRRLALKFNCIQREDILQQGVENTNLSQTPSRSAGRTASSSRTRNVCSTSRGIAASSSSEEAEYEVEGLVEHSSDDQVTIGPSQLHDAPEASQQSQRRRRQPRRRKEVDSANALPTNPGRARKKKKPYTPAG</sequence>
<dbReference type="Gramene" id="TVU34636">
    <property type="protein sequence ID" value="TVU34636"/>
    <property type="gene ID" value="EJB05_16477"/>
</dbReference>
<evidence type="ECO:0000256" key="1">
    <source>
        <dbReference type="SAM" id="MobiDB-lite"/>
    </source>
</evidence>
<dbReference type="GO" id="GO:0010073">
    <property type="term" value="P:meristem maintenance"/>
    <property type="evidence" value="ECO:0007669"/>
    <property type="project" value="InterPro"/>
</dbReference>
<dbReference type="InterPro" id="IPR044824">
    <property type="entry name" value="MAIN-like"/>
</dbReference>
<keyword evidence="4" id="KW-1185">Reference proteome</keyword>
<comment type="caution">
    <text evidence="3">The sequence shown here is derived from an EMBL/GenBank/DDBJ whole genome shotgun (WGS) entry which is preliminary data.</text>
</comment>
<feature type="compositionally biased region" description="Basic residues" evidence="1">
    <location>
        <begin position="927"/>
        <end position="936"/>
    </location>
</feature>
<dbReference type="Pfam" id="PF10536">
    <property type="entry name" value="PMD"/>
    <property type="match status" value="1"/>
</dbReference>
<dbReference type="EMBL" id="RWGY01000009">
    <property type="protein sequence ID" value="TVU34636.1"/>
    <property type="molecule type" value="Genomic_DNA"/>
</dbReference>
<feature type="compositionally biased region" description="Acidic residues" evidence="1">
    <location>
        <begin position="173"/>
        <end position="184"/>
    </location>
</feature>
<feature type="non-terminal residue" evidence="3">
    <location>
        <position position="1"/>
    </location>
</feature>
<dbReference type="AlphaFoldDB" id="A0A5J9VF66"/>
<evidence type="ECO:0000259" key="2">
    <source>
        <dbReference type="Pfam" id="PF10536"/>
    </source>
</evidence>
<dbReference type="InterPro" id="IPR019557">
    <property type="entry name" value="AminoTfrase-like_pln_mobile"/>
</dbReference>
<accession>A0A5J9VF66</accession>
<feature type="region of interest" description="Disordered" evidence="1">
    <location>
        <begin position="173"/>
        <end position="251"/>
    </location>
</feature>
<reference evidence="3 4" key="1">
    <citation type="journal article" date="2019" name="Sci. Rep.">
        <title>A high-quality genome of Eragrostis curvula grass provides insights into Poaceae evolution and supports new strategies to enhance forage quality.</title>
        <authorList>
            <person name="Carballo J."/>
            <person name="Santos B.A.C.M."/>
            <person name="Zappacosta D."/>
            <person name="Garbus I."/>
            <person name="Selva J.P."/>
            <person name="Gallo C.A."/>
            <person name="Diaz A."/>
            <person name="Albertini E."/>
            <person name="Caccamo M."/>
            <person name="Echenique V."/>
        </authorList>
    </citation>
    <scope>NUCLEOTIDE SEQUENCE [LARGE SCALE GENOMIC DNA]</scope>
    <source>
        <strain evidence="4">cv. Victoria</strain>
        <tissue evidence="3">Leaf</tissue>
    </source>
</reference>
<feature type="region of interest" description="Disordered" evidence="1">
    <location>
        <begin position="853"/>
        <end position="963"/>
    </location>
</feature>
<gene>
    <name evidence="3" type="ORF">EJB05_16477</name>
</gene>
<dbReference type="Proteomes" id="UP000324897">
    <property type="component" value="Unassembled WGS sequence"/>
</dbReference>